<dbReference type="CDD" id="cd12408">
    <property type="entry name" value="RRM_eIF3G_like"/>
    <property type="match status" value="1"/>
</dbReference>
<dbReference type="PANTHER" id="PTHR10352">
    <property type="entry name" value="EUKARYOTIC TRANSLATION INITIATION FACTOR 3 SUBUNIT G"/>
    <property type="match status" value="1"/>
</dbReference>
<dbReference type="Pfam" id="PF00076">
    <property type="entry name" value="RRM_1"/>
    <property type="match status" value="1"/>
</dbReference>
<dbReference type="FunFam" id="3.30.70.330:FF:000328">
    <property type="entry name" value="Eukaryotic translation initiation factor 3 subunit G"/>
    <property type="match status" value="1"/>
</dbReference>
<protein>
    <recommendedName>
        <fullName evidence="5">Eukaryotic translation initiation factor 3 subunit G</fullName>
        <shortName evidence="5">eIF3g</shortName>
    </recommendedName>
    <alternativeName>
        <fullName evidence="5">Eukaryotic translation initiation factor 3 RNA-binding subunit</fullName>
        <shortName evidence="5">eIF-3 RNA-binding subunit</shortName>
    </alternativeName>
    <alternativeName>
        <fullName evidence="5">Translation initiation factor eIF3 p33 subunit homolog</fullName>
        <shortName evidence="5">eIF3 p33 homolog</shortName>
    </alternativeName>
</protein>
<dbReference type="OrthoDB" id="639027at2759"/>
<sequence>MSKVASRPDWADDEELDDTINDTTLPQQTITTNKDGTKTIISYRLNDDGKKVKTTRRIRFTTHKEVVNPRVAERKQWAKFGLSAKDGAGPASDTTSVGENIIFRPSTNWRKDAKEEKTEAGSMKDKLKDKKVKCRICNGEHFTARCPFKDTMAPVGEEGSADVAAGPADAVEGPGGLGSGKSSYVPPHMRNGAAASGGDRMGGGKYERNDESTLRVTNVSEMAEEQELRDMFERFGRVTRVFLAKDRETGLAKGFAFISFQERTDAAKACEKMDGYGFKHLILRVEFAKKAA</sequence>
<dbReference type="HAMAP" id="MF_03006">
    <property type="entry name" value="eIF3g"/>
    <property type="match status" value="1"/>
</dbReference>
<dbReference type="Pfam" id="PF12353">
    <property type="entry name" value="eIF3g"/>
    <property type="match status" value="1"/>
</dbReference>
<comment type="subunit">
    <text evidence="5">Component of the eukaryotic translation initiation factor 3 (eIF-3) complex.</text>
</comment>
<dbReference type="SUPFAM" id="SSF54928">
    <property type="entry name" value="RNA-binding domain, RBD"/>
    <property type="match status" value="1"/>
</dbReference>
<dbReference type="Proteomes" id="UP000235786">
    <property type="component" value="Unassembled WGS sequence"/>
</dbReference>
<comment type="similarity">
    <text evidence="5">Belongs to the eIF-3 subunit G family.</text>
</comment>
<dbReference type="GO" id="GO:0001732">
    <property type="term" value="P:formation of cytoplasmic translation initiation complex"/>
    <property type="evidence" value="ECO:0007669"/>
    <property type="project" value="UniProtKB-UniRule"/>
</dbReference>
<dbReference type="GO" id="GO:0003723">
    <property type="term" value="F:RNA binding"/>
    <property type="evidence" value="ECO:0007669"/>
    <property type="project" value="UniProtKB-UniRule"/>
</dbReference>
<keyword evidence="10" id="KW-1185">Reference proteome</keyword>
<dbReference type="EMBL" id="KZ613938">
    <property type="protein sequence ID" value="PMD47338.1"/>
    <property type="molecule type" value="Genomic_DNA"/>
</dbReference>
<dbReference type="GO" id="GO:0003743">
    <property type="term" value="F:translation initiation factor activity"/>
    <property type="evidence" value="ECO:0007669"/>
    <property type="project" value="UniProtKB-UniRule"/>
</dbReference>
<dbReference type="PIRSF" id="PIRSF037949">
    <property type="entry name" value="Transl_init_eIF-3_RNA-bind"/>
    <property type="match status" value="1"/>
</dbReference>
<dbReference type="STRING" id="1149755.A0A2J6S9A8"/>
<evidence type="ECO:0000313" key="10">
    <source>
        <dbReference type="Proteomes" id="UP000235786"/>
    </source>
</evidence>
<dbReference type="GO" id="GO:0016282">
    <property type="term" value="C:eukaryotic 43S preinitiation complex"/>
    <property type="evidence" value="ECO:0007669"/>
    <property type="project" value="UniProtKB-UniRule"/>
</dbReference>
<accession>A0A2J6S9A8</accession>
<feature type="region of interest" description="Disordered" evidence="7">
    <location>
        <begin position="192"/>
        <end position="211"/>
    </location>
</feature>
<feature type="compositionally biased region" description="Polar residues" evidence="7">
    <location>
        <begin position="21"/>
        <end position="30"/>
    </location>
</feature>
<evidence type="ECO:0000256" key="7">
    <source>
        <dbReference type="SAM" id="MobiDB-lite"/>
    </source>
</evidence>
<evidence type="ECO:0000256" key="5">
    <source>
        <dbReference type="HAMAP-Rule" id="MF_03006"/>
    </source>
</evidence>
<dbReference type="GO" id="GO:0033290">
    <property type="term" value="C:eukaryotic 48S preinitiation complex"/>
    <property type="evidence" value="ECO:0007669"/>
    <property type="project" value="UniProtKB-UniRule"/>
</dbReference>
<keyword evidence="2 5" id="KW-0396">Initiation factor</keyword>
<proteinExistence type="inferred from homology"/>
<name>A0A2J6S9A8_HYAVF</name>
<evidence type="ECO:0000256" key="6">
    <source>
        <dbReference type="PROSITE-ProRule" id="PRU00176"/>
    </source>
</evidence>
<comment type="function">
    <text evidence="5">RNA-binding component of the eukaryotic translation initiation factor 3 (eIF-3) complex, which is involved in protein synthesis of a specialized repertoire of mRNAs and, together with other initiation factors, stimulates binding of mRNA and methionyl-tRNAi to the 40S ribosome. The eIF-3 complex specifically targets and initiates translation of a subset of mRNAs involved in cell proliferation. This subunit can bind 18S rRNA.</text>
</comment>
<dbReference type="SMART" id="SM00360">
    <property type="entry name" value="RRM"/>
    <property type="match status" value="1"/>
</dbReference>
<dbReference type="InterPro" id="IPR035979">
    <property type="entry name" value="RBD_domain_sf"/>
</dbReference>
<gene>
    <name evidence="5" type="primary">TIF35</name>
    <name evidence="9" type="ORF">L207DRAFT_576121</name>
</gene>
<dbReference type="InterPro" id="IPR017334">
    <property type="entry name" value="eIF3_g"/>
</dbReference>
<dbReference type="InterPro" id="IPR012677">
    <property type="entry name" value="Nucleotide-bd_a/b_plait_sf"/>
</dbReference>
<evidence type="ECO:0000259" key="8">
    <source>
        <dbReference type="PROSITE" id="PS50102"/>
    </source>
</evidence>
<keyword evidence="1 5" id="KW-0963">Cytoplasm</keyword>
<dbReference type="GO" id="GO:0005852">
    <property type="term" value="C:eukaryotic translation initiation factor 3 complex"/>
    <property type="evidence" value="ECO:0007669"/>
    <property type="project" value="UniProtKB-UniRule"/>
</dbReference>
<dbReference type="InterPro" id="IPR024675">
    <property type="entry name" value="eIF3g_N"/>
</dbReference>
<dbReference type="InterPro" id="IPR000504">
    <property type="entry name" value="RRM_dom"/>
</dbReference>
<reference evidence="9 10" key="1">
    <citation type="submission" date="2016-04" db="EMBL/GenBank/DDBJ databases">
        <title>A degradative enzymes factory behind the ericoid mycorrhizal symbiosis.</title>
        <authorList>
            <consortium name="DOE Joint Genome Institute"/>
            <person name="Martino E."/>
            <person name="Morin E."/>
            <person name="Grelet G."/>
            <person name="Kuo A."/>
            <person name="Kohler A."/>
            <person name="Daghino S."/>
            <person name="Barry K."/>
            <person name="Choi C."/>
            <person name="Cichocki N."/>
            <person name="Clum A."/>
            <person name="Copeland A."/>
            <person name="Hainaut M."/>
            <person name="Haridas S."/>
            <person name="Labutti K."/>
            <person name="Lindquist E."/>
            <person name="Lipzen A."/>
            <person name="Khouja H.-R."/>
            <person name="Murat C."/>
            <person name="Ohm R."/>
            <person name="Olson A."/>
            <person name="Spatafora J."/>
            <person name="Veneault-Fourrey C."/>
            <person name="Henrissat B."/>
            <person name="Grigoriev I."/>
            <person name="Martin F."/>
            <person name="Perotto S."/>
        </authorList>
    </citation>
    <scope>NUCLEOTIDE SEQUENCE [LARGE SCALE GENOMIC DNA]</scope>
    <source>
        <strain evidence="9 10">F</strain>
    </source>
</reference>
<feature type="region of interest" description="Disordered" evidence="7">
    <location>
        <begin position="1"/>
        <end position="30"/>
    </location>
</feature>
<evidence type="ECO:0000256" key="1">
    <source>
        <dbReference type="ARBA" id="ARBA00022490"/>
    </source>
</evidence>
<evidence type="ECO:0000256" key="4">
    <source>
        <dbReference type="ARBA" id="ARBA00022917"/>
    </source>
</evidence>
<organism evidence="9 10">
    <name type="scientific">Hyaloscypha variabilis (strain UAMH 11265 / GT02V1 / F)</name>
    <name type="common">Meliniomyces variabilis</name>
    <dbReference type="NCBI Taxonomy" id="1149755"/>
    <lineage>
        <taxon>Eukaryota</taxon>
        <taxon>Fungi</taxon>
        <taxon>Dikarya</taxon>
        <taxon>Ascomycota</taxon>
        <taxon>Pezizomycotina</taxon>
        <taxon>Leotiomycetes</taxon>
        <taxon>Helotiales</taxon>
        <taxon>Hyaloscyphaceae</taxon>
        <taxon>Hyaloscypha</taxon>
        <taxon>Hyaloscypha variabilis</taxon>
    </lineage>
</organism>
<dbReference type="InterPro" id="IPR034240">
    <property type="entry name" value="eIF3G_RRM"/>
</dbReference>
<evidence type="ECO:0000256" key="3">
    <source>
        <dbReference type="ARBA" id="ARBA00022884"/>
    </source>
</evidence>
<dbReference type="AlphaFoldDB" id="A0A2J6S9A8"/>
<dbReference type="Gene3D" id="3.30.70.330">
    <property type="match status" value="1"/>
</dbReference>
<keyword evidence="3 6" id="KW-0694">RNA-binding</keyword>
<dbReference type="CDD" id="cd12933">
    <property type="entry name" value="eIF3G"/>
    <property type="match status" value="1"/>
</dbReference>
<evidence type="ECO:0000313" key="9">
    <source>
        <dbReference type="EMBL" id="PMD47338.1"/>
    </source>
</evidence>
<feature type="domain" description="RRM" evidence="8">
    <location>
        <begin position="212"/>
        <end position="290"/>
    </location>
</feature>
<dbReference type="PROSITE" id="PS50102">
    <property type="entry name" value="RRM"/>
    <property type="match status" value="1"/>
</dbReference>
<feature type="compositionally biased region" description="Acidic residues" evidence="7">
    <location>
        <begin position="11"/>
        <end position="20"/>
    </location>
</feature>
<comment type="subcellular location">
    <subcellularLocation>
        <location evidence="5">Cytoplasm</location>
    </subcellularLocation>
</comment>
<evidence type="ECO:0000256" key="2">
    <source>
        <dbReference type="ARBA" id="ARBA00022540"/>
    </source>
</evidence>
<keyword evidence="4 5" id="KW-0648">Protein biosynthesis</keyword>